<accession>A0A3B0CBE9</accession>
<dbReference type="SUPFAM" id="SSF52833">
    <property type="entry name" value="Thioredoxin-like"/>
    <property type="match status" value="1"/>
</dbReference>
<keyword evidence="2" id="KW-1185">Reference proteome</keyword>
<evidence type="ECO:0000313" key="1">
    <source>
        <dbReference type="EMBL" id="RKN83183.1"/>
    </source>
</evidence>
<dbReference type="RefSeq" id="WP_120710391.1">
    <property type="nucleotide sequence ID" value="NZ_CANMKH010000006.1"/>
</dbReference>
<sequence>METVMYKIAQELIQESLPRAISYKEYRAKVSELAAEGKSTGPKQTEALANYTVLNDKRMKRFDKTVKIDEESTTKILEIGKEITFLVLTESWCGDAAPTLPVMNKISELNPNISLKILLRDENLELMNHFLTHGTLSIPKLIIIENATGNVLGDWGPRPSTATEMVQEFKETFGALTSEFKQDLQMWYNKDKGVTTLKDILANLPLK</sequence>
<dbReference type="EMBL" id="RBCJ01000001">
    <property type="protein sequence ID" value="RKN83183.1"/>
    <property type="molecule type" value="Genomic_DNA"/>
</dbReference>
<comment type="caution">
    <text evidence="1">The sequence shown here is derived from an EMBL/GenBank/DDBJ whole genome shotgun (WGS) entry which is preliminary data.</text>
</comment>
<dbReference type="Pfam" id="PF14595">
    <property type="entry name" value="Thioredoxin_9"/>
    <property type="match status" value="1"/>
</dbReference>
<dbReference type="Proteomes" id="UP000276603">
    <property type="component" value="Unassembled WGS sequence"/>
</dbReference>
<name>A0A3B0CBE9_9FLAO</name>
<proteinExistence type="predicted"/>
<dbReference type="OrthoDB" id="6120799at2"/>
<dbReference type="AlphaFoldDB" id="A0A3B0CBE9"/>
<gene>
    <name evidence="1" type="ORF">D7Z94_04930</name>
</gene>
<dbReference type="InterPro" id="IPR036249">
    <property type="entry name" value="Thioredoxin-like_sf"/>
</dbReference>
<organism evidence="1 2">
    <name type="scientific">Ulvibacterium marinum</name>
    <dbReference type="NCBI Taxonomy" id="2419782"/>
    <lineage>
        <taxon>Bacteria</taxon>
        <taxon>Pseudomonadati</taxon>
        <taxon>Bacteroidota</taxon>
        <taxon>Flavobacteriia</taxon>
        <taxon>Flavobacteriales</taxon>
        <taxon>Flavobacteriaceae</taxon>
        <taxon>Ulvibacterium</taxon>
    </lineage>
</organism>
<protein>
    <submittedName>
        <fullName evidence="1">Thioredoxin family protein</fullName>
    </submittedName>
</protein>
<dbReference type="Gene3D" id="3.40.30.10">
    <property type="entry name" value="Glutaredoxin"/>
    <property type="match status" value="1"/>
</dbReference>
<evidence type="ECO:0000313" key="2">
    <source>
        <dbReference type="Proteomes" id="UP000276603"/>
    </source>
</evidence>
<reference evidence="1 2" key="1">
    <citation type="submission" date="2018-10" db="EMBL/GenBank/DDBJ databases">
        <title>Ulvibacterium marinum gen. nov., sp. nov., a novel marine bacterium of the family Flavobacteriaceae, isolated from a culture of the green alga Ulva prolifera.</title>
        <authorList>
            <person name="Zhang Z."/>
        </authorList>
    </citation>
    <scope>NUCLEOTIDE SEQUENCE [LARGE SCALE GENOMIC DNA]</scope>
    <source>
        <strain evidence="1 2">CCMM003</strain>
    </source>
</reference>